<evidence type="ECO:0000313" key="15">
    <source>
        <dbReference type="Proteomes" id="UP000830055"/>
    </source>
</evidence>
<dbReference type="InterPro" id="IPR003661">
    <property type="entry name" value="HisK_dim/P_dom"/>
</dbReference>
<name>A0ABN6M7Q9_9BACT</name>
<dbReference type="Pfam" id="PF00072">
    <property type="entry name" value="Response_reg"/>
    <property type="match status" value="1"/>
</dbReference>
<dbReference type="InterPro" id="IPR004358">
    <property type="entry name" value="Sig_transdc_His_kin-like_C"/>
</dbReference>
<keyword evidence="6" id="KW-0418">Kinase</keyword>
<dbReference type="SUPFAM" id="SSF52172">
    <property type="entry name" value="CheY-like"/>
    <property type="match status" value="1"/>
</dbReference>
<evidence type="ECO:0000256" key="2">
    <source>
        <dbReference type="ARBA" id="ARBA00012438"/>
    </source>
</evidence>
<keyword evidence="4" id="KW-0808">Transferase</keyword>
<dbReference type="SMART" id="SM00448">
    <property type="entry name" value="REC"/>
    <property type="match status" value="1"/>
</dbReference>
<keyword evidence="8" id="KW-0902">Two-component regulatory system</keyword>
<dbReference type="InterPro" id="IPR036890">
    <property type="entry name" value="HATPase_C_sf"/>
</dbReference>
<dbReference type="Pfam" id="PF08448">
    <property type="entry name" value="PAS_4"/>
    <property type="match status" value="1"/>
</dbReference>
<keyword evidence="15" id="KW-1185">Reference proteome</keyword>
<dbReference type="Gene3D" id="3.30.450.20">
    <property type="entry name" value="PAS domain"/>
    <property type="match status" value="4"/>
</dbReference>
<feature type="modified residue" description="4-aspartylphosphate" evidence="9">
    <location>
        <position position="823"/>
    </location>
</feature>
<dbReference type="Pfam" id="PF00512">
    <property type="entry name" value="HisKA"/>
    <property type="match status" value="1"/>
</dbReference>
<dbReference type="Pfam" id="PF13426">
    <property type="entry name" value="PAS_9"/>
    <property type="match status" value="1"/>
</dbReference>
<dbReference type="EMBL" id="AP025516">
    <property type="protein sequence ID" value="BDD88913.1"/>
    <property type="molecule type" value="Genomic_DNA"/>
</dbReference>
<dbReference type="PROSITE" id="PS50109">
    <property type="entry name" value="HIS_KIN"/>
    <property type="match status" value="1"/>
</dbReference>
<dbReference type="PROSITE" id="PS50112">
    <property type="entry name" value="PAS"/>
    <property type="match status" value="2"/>
</dbReference>
<evidence type="ECO:0000313" key="14">
    <source>
        <dbReference type="EMBL" id="BDD88913.1"/>
    </source>
</evidence>
<gene>
    <name evidence="14" type="ORF">DPPLL_32780</name>
</gene>
<dbReference type="InterPro" id="IPR013767">
    <property type="entry name" value="PAS_fold"/>
</dbReference>
<evidence type="ECO:0000259" key="13">
    <source>
        <dbReference type="PROSITE" id="PS50113"/>
    </source>
</evidence>
<dbReference type="PRINTS" id="PR00344">
    <property type="entry name" value="BCTRLSENSOR"/>
</dbReference>
<accession>A0ABN6M7Q9</accession>
<keyword evidence="7" id="KW-0067">ATP-binding</keyword>
<dbReference type="InterPro" id="IPR000014">
    <property type="entry name" value="PAS"/>
</dbReference>
<dbReference type="SMART" id="SM00387">
    <property type="entry name" value="HATPase_c"/>
    <property type="match status" value="1"/>
</dbReference>
<dbReference type="PANTHER" id="PTHR43065:SF42">
    <property type="entry name" value="TWO-COMPONENT SENSOR PPRA"/>
    <property type="match status" value="1"/>
</dbReference>
<dbReference type="Pfam" id="PF13188">
    <property type="entry name" value="PAS_8"/>
    <property type="match status" value="1"/>
</dbReference>
<dbReference type="InterPro" id="IPR000700">
    <property type="entry name" value="PAS-assoc_C"/>
</dbReference>
<comment type="catalytic activity">
    <reaction evidence="1">
        <text>ATP + protein L-histidine = ADP + protein N-phospho-L-histidine.</text>
        <dbReference type="EC" id="2.7.13.3"/>
    </reaction>
</comment>
<dbReference type="InterPro" id="IPR035965">
    <property type="entry name" value="PAS-like_dom_sf"/>
</dbReference>
<dbReference type="InterPro" id="IPR036097">
    <property type="entry name" value="HisK_dim/P_sf"/>
</dbReference>
<feature type="domain" description="PAC" evidence="13">
    <location>
        <begin position="463"/>
        <end position="515"/>
    </location>
</feature>
<dbReference type="InterPro" id="IPR001789">
    <property type="entry name" value="Sig_transdc_resp-reg_receiver"/>
</dbReference>
<evidence type="ECO:0000256" key="4">
    <source>
        <dbReference type="ARBA" id="ARBA00022679"/>
    </source>
</evidence>
<dbReference type="InterPro" id="IPR005467">
    <property type="entry name" value="His_kinase_dom"/>
</dbReference>
<dbReference type="Gene3D" id="1.10.287.130">
    <property type="match status" value="1"/>
</dbReference>
<feature type="domain" description="Histidine kinase" evidence="10">
    <location>
        <begin position="528"/>
        <end position="751"/>
    </location>
</feature>
<dbReference type="Pfam" id="PF02518">
    <property type="entry name" value="HATPase_c"/>
    <property type="match status" value="1"/>
</dbReference>
<dbReference type="InterPro" id="IPR011006">
    <property type="entry name" value="CheY-like_superfamily"/>
</dbReference>
<dbReference type="SMART" id="SM00388">
    <property type="entry name" value="HisKA"/>
    <property type="match status" value="1"/>
</dbReference>
<sequence>MESWTLLGKSNEDILVENQILRELYQCLPLSYQSLDKNGCLIEINRAWTDLFGYSREEALGKNFGELLSPILEERFRATFSERKSLIEILGEEFPVISKNGKELIVRGQGNTVHDSQGNLLRTHCLLQDVTQIRKTENEVKEREKIYRFIFEESSNPIFITDENGRFLNANRSTLDFFECTSDELIKKNLCSFSRRKSLDEIPNLEINTVKPTTTETQYFINGNSKIILLSLFPIELRGKSVICGIGQNITAHSKTKNELKSTNQLLSLFIKHSPIYAFIKEVDSSASRTLVASENYRDMIGISAEEMIGKTMQELFPAEFADKMTADDWSVITNGKNLCLDEEFNGRYYTTYKFPLEIGGTNFLAGYTVDITDRKKAEEESRRRGNLLQQIFEILPIGLWFVDKDGKILRGNPKGIKIWGGEPQVPMEEYGLFKAWRIPSYEPVGPDDWALTKTIREGVIVIDELLEIETFTGQRKKILNYTAPILDESGNVDGAIVVNLDVTERLLLEEKFQQSQKMESIGRLAGGVAHDFNNMLSVILGNVELLLQKVNPEDEIYDYLTEILNAGDRSKEITRQLLAFARKQTIAPRILDVNQTIQQSLSMVPRLIGENIEISFILDEDIPHVRMDPSQIDQILINLCVNARDAIDNVGWIKIHTKKTTLDHPYCVEHSGAVPGDYVLLTVSDNGCGMSEKTLSQVFEPFFTTKDPGKGTGLGLATVYGIVQQNNGYIKIYSELGAGTTCNIYLPAHQDKSTGVEESVIKSQKLLGGETVLLVEDEPMILKFSRRVLESLGYIVLAASSPGEAIALARENSGEIHLLVTDVIMPEMNGRDLARNIQSLYPDIICLFMSGYTSNVIAHHGIIDEGINFIQKPFSVTDLSIKIREALDSVSH</sequence>
<evidence type="ECO:0000259" key="10">
    <source>
        <dbReference type="PROSITE" id="PS50109"/>
    </source>
</evidence>
<evidence type="ECO:0000256" key="9">
    <source>
        <dbReference type="PROSITE-ProRule" id="PRU00169"/>
    </source>
</evidence>
<feature type="domain" description="PAS" evidence="12">
    <location>
        <begin position="143"/>
        <end position="190"/>
    </location>
</feature>
<dbReference type="SUPFAM" id="SSF55874">
    <property type="entry name" value="ATPase domain of HSP90 chaperone/DNA topoisomerase II/histidine kinase"/>
    <property type="match status" value="1"/>
</dbReference>
<evidence type="ECO:0000256" key="6">
    <source>
        <dbReference type="ARBA" id="ARBA00022777"/>
    </source>
</evidence>
<evidence type="ECO:0000259" key="11">
    <source>
        <dbReference type="PROSITE" id="PS50110"/>
    </source>
</evidence>
<dbReference type="PANTHER" id="PTHR43065">
    <property type="entry name" value="SENSOR HISTIDINE KINASE"/>
    <property type="match status" value="1"/>
</dbReference>
<feature type="domain" description="Response regulatory" evidence="11">
    <location>
        <begin position="772"/>
        <end position="888"/>
    </location>
</feature>
<dbReference type="SUPFAM" id="SSF55785">
    <property type="entry name" value="PYP-like sensor domain (PAS domain)"/>
    <property type="match status" value="4"/>
</dbReference>
<dbReference type="InterPro" id="IPR003594">
    <property type="entry name" value="HATPase_dom"/>
</dbReference>
<feature type="domain" description="PAS" evidence="12">
    <location>
        <begin position="17"/>
        <end position="70"/>
    </location>
</feature>
<dbReference type="CDD" id="cd00082">
    <property type="entry name" value="HisKA"/>
    <property type="match status" value="1"/>
</dbReference>
<evidence type="ECO:0000256" key="5">
    <source>
        <dbReference type="ARBA" id="ARBA00022741"/>
    </source>
</evidence>
<dbReference type="CDD" id="cd00130">
    <property type="entry name" value="PAS"/>
    <property type="match status" value="2"/>
</dbReference>
<organism evidence="14 15">
    <name type="scientific">Desulfofustis limnaeus</name>
    <dbReference type="NCBI Taxonomy" id="2740163"/>
    <lineage>
        <taxon>Bacteria</taxon>
        <taxon>Pseudomonadati</taxon>
        <taxon>Thermodesulfobacteriota</taxon>
        <taxon>Desulfobulbia</taxon>
        <taxon>Desulfobulbales</taxon>
        <taxon>Desulfocapsaceae</taxon>
        <taxon>Desulfofustis</taxon>
    </lineage>
</organism>
<dbReference type="PROSITE" id="PS50110">
    <property type="entry name" value="RESPONSE_REGULATORY"/>
    <property type="match status" value="1"/>
</dbReference>
<dbReference type="Pfam" id="PF00989">
    <property type="entry name" value="PAS"/>
    <property type="match status" value="1"/>
</dbReference>
<evidence type="ECO:0000256" key="1">
    <source>
        <dbReference type="ARBA" id="ARBA00000085"/>
    </source>
</evidence>
<dbReference type="PROSITE" id="PS50113">
    <property type="entry name" value="PAC"/>
    <property type="match status" value="2"/>
</dbReference>
<dbReference type="SMART" id="SM00091">
    <property type="entry name" value="PAS"/>
    <property type="match status" value="4"/>
</dbReference>
<feature type="domain" description="PAC" evidence="13">
    <location>
        <begin position="90"/>
        <end position="142"/>
    </location>
</feature>
<dbReference type="Proteomes" id="UP000830055">
    <property type="component" value="Chromosome"/>
</dbReference>
<keyword evidence="3 9" id="KW-0597">Phosphoprotein</keyword>
<reference evidence="14 15" key="1">
    <citation type="submission" date="2022-01" db="EMBL/GenBank/DDBJ databases">
        <title>Desulfofustis limnae sp. nov., a novel mesophilic sulfate-reducing bacterium isolated from marsh soil.</title>
        <authorList>
            <person name="Watanabe M."/>
            <person name="Takahashi A."/>
            <person name="Kojima H."/>
            <person name="Fukui M."/>
        </authorList>
    </citation>
    <scope>NUCLEOTIDE SEQUENCE [LARGE SCALE GENOMIC DNA]</scope>
    <source>
        <strain evidence="14 15">PPLL</strain>
    </source>
</reference>
<dbReference type="Gene3D" id="3.30.565.10">
    <property type="entry name" value="Histidine kinase-like ATPase, C-terminal domain"/>
    <property type="match status" value="1"/>
</dbReference>
<dbReference type="Gene3D" id="3.40.50.2300">
    <property type="match status" value="1"/>
</dbReference>
<dbReference type="SUPFAM" id="SSF47384">
    <property type="entry name" value="Homodimeric domain of signal transducing histidine kinase"/>
    <property type="match status" value="1"/>
</dbReference>
<evidence type="ECO:0000256" key="7">
    <source>
        <dbReference type="ARBA" id="ARBA00022840"/>
    </source>
</evidence>
<protein>
    <recommendedName>
        <fullName evidence="2">histidine kinase</fullName>
        <ecNumber evidence="2">2.7.13.3</ecNumber>
    </recommendedName>
</protein>
<dbReference type="InterPro" id="IPR013656">
    <property type="entry name" value="PAS_4"/>
</dbReference>
<keyword evidence="5" id="KW-0547">Nucleotide-binding</keyword>
<evidence type="ECO:0000259" key="12">
    <source>
        <dbReference type="PROSITE" id="PS50112"/>
    </source>
</evidence>
<dbReference type="NCBIfam" id="TIGR00229">
    <property type="entry name" value="sensory_box"/>
    <property type="match status" value="3"/>
</dbReference>
<proteinExistence type="predicted"/>
<evidence type="ECO:0000256" key="8">
    <source>
        <dbReference type="ARBA" id="ARBA00023012"/>
    </source>
</evidence>
<evidence type="ECO:0000256" key="3">
    <source>
        <dbReference type="ARBA" id="ARBA00022553"/>
    </source>
</evidence>
<dbReference type="EC" id="2.7.13.3" evidence="2"/>